<dbReference type="InterPro" id="IPR009057">
    <property type="entry name" value="Homeodomain-like_sf"/>
</dbReference>
<keyword evidence="5" id="KW-0010">Activator</keyword>
<dbReference type="GO" id="GO:0003677">
    <property type="term" value="F:DNA binding"/>
    <property type="evidence" value="ECO:0007669"/>
    <property type="project" value="UniProtKB-KW"/>
</dbReference>
<keyword evidence="6" id="KW-0804">Transcription</keyword>
<dbReference type="EMBL" id="VAHF01000003">
    <property type="protein sequence ID" value="TXG66216.1"/>
    <property type="molecule type" value="Genomic_DNA"/>
</dbReference>
<feature type="domain" description="HTH myb-type" evidence="9">
    <location>
        <begin position="1"/>
        <end position="52"/>
    </location>
</feature>
<dbReference type="PANTHER" id="PTHR47999">
    <property type="entry name" value="TRANSCRIPTION FACTOR MYB8-RELATED-RELATED"/>
    <property type="match status" value="1"/>
</dbReference>
<dbReference type="SUPFAM" id="SSF46689">
    <property type="entry name" value="Homeodomain-like"/>
    <property type="match status" value="1"/>
</dbReference>
<keyword evidence="11" id="KW-1185">Reference proteome</keyword>
<dbReference type="Proteomes" id="UP000323000">
    <property type="component" value="Chromosome 3"/>
</dbReference>
<comment type="caution">
    <text evidence="10">The sequence shown here is derived from an EMBL/GenBank/DDBJ whole genome shotgun (WGS) entry which is preliminary data.</text>
</comment>
<proteinExistence type="predicted"/>
<gene>
    <name evidence="10" type="ORF">EZV62_007491</name>
</gene>
<dbReference type="Gene3D" id="1.10.10.60">
    <property type="entry name" value="Homeodomain-like"/>
    <property type="match status" value="1"/>
</dbReference>
<evidence type="ECO:0000256" key="4">
    <source>
        <dbReference type="ARBA" id="ARBA00023125"/>
    </source>
</evidence>
<name>A0A5C7ICR2_9ROSI</name>
<dbReference type="OrthoDB" id="2143914at2759"/>
<dbReference type="AlphaFoldDB" id="A0A5C7ICR2"/>
<evidence type="ECO:0000256" key="6">
    <source>
        <dbReference type="ARBA" id="ARBA00023163"/>
    </source>
</evidence>
<keyword evidence="2" id="KW-0677">Repeat</keyword>
<dbReference type="SMART" id="SM00717">
    <property type="entry name" value="SANT"/>
    <property type="match status" value="1"/>
</dbReference>
<sequence length="163" mass="18875">MGGIAWSEEEDNLLKKCIQQYGEGKWYRIPLLSGRTGNDIKNYWNCHLSRKLINAEDQNREKQITTKVEVLRPEQLYRNAATAVPPPPCLDEMPHLQPSQEESSSSSTLLILQHPELEQSQNVEINEDVNFGDNMLVDFDLDFDFDFDFEQVVLTDDYHLSDK</sequence>
<evidence type="ECO:0000256" key="7">
    <source>
        <dbReference type="ARBA" id="ARBA00023242"/>
    </source>
</evidence>
<keyword evidence="3" id="KW-0805">Transcription regulation</keyword>
<evidence type="ECO:0000313" key="10">
    <source>
        <dbReference type="EMBL" id="TXG66216.1"/>
    </source>
</evidence>
<comment type="subcellular location">
    <subcellularLocation>
        <location evidence="1">Nucleus</location>
    </subcellularLocation>
</comment>
<evidence type="ECO:0000256" key="3">
    <source>
        <dbReference type="ARBA" id="ARBA00023015"/>
    </source>
</evidence>
<dbReference type="Pfam" id="PF00249">
    <property type="entry name" value="Myb_DNA-binding"/>
    <property type="match status" value="1"/>
</dbReference>
<feature type="domain" description="Myb-like" evidence="8">
    <location>
        <begin position="6"/>
        <end position="48"/>
    </location>
</feature>
<organism evidence="10 11">
    <name type="scientific">Acer yangbiense</name>
    <dbReference type="NCBI Taxonomy" id="1000413"/>
    <lineage>
        <taxon>Eukaryota</taxon>
        <taxon>Viridiplantae</taxon>
        <taxon>Streptophyta</taxon>
        <taxon>Embryophyta</taxon>
        <taxon>Tracheophyta</taxon>
        <taxon>Spermatophyta</taxon>
        <taxon>Magnoliopsida</taxon>
        <taxon>eudicotyledons</taxon>
        <taxon>Gunneridae</taxon>
        <taxon>Pentapetalae</taxon>
        <taxon>rosids</taxon>
        <taxon>malvids</taxon>
        <taxon>Sapindales</taxon>
        <taxon>Sapindaceae</taxon>
        <taxon>Hippocastanoideae</taxon>
        <taxon>Acereae</taxon>
        <taxon>Acer</taxon>
    </lineage>
</organism>
<protein>
    <submittedName>
        <fullName evidence="10">Uncharacterized protein</fullName>
    </submittedName>
</protein>
<evidence type="ECO:0000313" key="11">
    <source>
        <dbReference type="Proteomes" id="UP000323000"/>
    </source>
</evidence>
<dbReference type="PROSITE" id="PS50090">
    <property type="entry name" value="MYB_LIKE"/>
    <property type="match status" value="1"/>
</dbReference>
<dbReference type="PROSITE" id="PS51294">
    <property type="entry name" value="HTH_MYB"/>
    <property type="match status" value="1"/>
</dbReference>
<keyword evidence="7" id="KW-0539">Nucleus</keyword>
<dbReference type="PANTHER" id="PTHR47999:SF24">
    <property type="entry name" value="TRANSCRIPTION FACTOR MYB90"/>
    <property type="match status" value="1"/>
</dbReference>
<dbReference type="GO" id="GO:0005634">
    <property type="term" value="C:nucleus"/>
    <property type="evidence" value="ECO:0007669"/>
    <property type="project" value="UniProtKB-SubCell"/>
</dbReference>
<dbReference type="InterPro" id="IPR015495">
    <property type="entry name" value="Myb_TF_plants"/>
</dbReference>
<dbReference type="CDD" id="cd00167">
    <property type="entry name" value="SANT"/>
    <property type="match status" value="1"/>
</dbReference>
<reference evidence="11" key="1">
    <citation type="journal article" date="2019" name="Gigascience">
        <title>De novo genome assembly of the endangered Acer yangbiense, a plant species with extremely small populations endemic to Yunnan Province, China.</title>
        <authorList>
            <person name="Yang J."/>
            <person name="Wariss H.M."/>
            <person name="Tao L."/>
            <person name="Zhang R."/>
            <person name="Yun Q."/>
            <person name="Hollingsworth P."/>
            <person name="Dao Z."/>
            <person name="Luo G."/>
            <person name="Guo H."/>
            <person name="Ma Y."/>
            <person name="Sun W."/>
        </authorList>
    </citation>
    <scope>NUCLEOTIDE SEQUENCE [LARGE SCALE GENOMIC DNA]</scope>
    <source>
        <strain evidence="11">cv. Malutang</strain>
    </source>
</reference>
<keyword evidence="4" id="KW-0238">DNA-binding</keyword>
<accession>A0A5C7ICR2</accession>
<evidence type="ECO:0000259" key="9">
    <source>
        <dbReference type="PROSITE" id="PS51294"/>
    </source>
</evidence>
<dbReference type="InterPro" id="IPR001005">
    <property type="entry name" value="SANT/Myb"/>
</dbReference>
<evidence type="ECO:0000256" key="2">
    <source>
        <dbReference type="ARBA" id="ARBA00022737"/>
    </source>
</evidence>
<evidence type="ECO:0000256" key="1">
    <source>
        <dbReference type="ARBA" id="ARBA00004123"/>
    </source>
</evidence>
<dbReference type="InterPro" id="IPR017930">
    <property type="entry name" value="Myb_dom"/>
</dbReference>
<evidence type="ECO:0000259" key="8">
    <source>
        <dbReference type="PROSITE" id="PS50090"/>
    </source>
</evidence>
<evidence type="ECO:0000256" key="5">
    <source>
        <dbReference type="ARBA" id="ARBA00023159"/>
    </source>
</evidence>